<dbReference type="Proteomes" id="UP000248330">
    <property type="component" value="Unassembled WGS sequence"/>
</dbReference>
<dbReference type="GO" id="GO:0030313">
    <property type="term" value="C:cell envelope"/>
    <property type="evidence" value="ECO:0007669"/>
    <property type="project" value="UniProtKB-SubCell"/>
</dbReference>
<dbReference type="AlphaFoldDB" id="A0A318EHU9"/>
<dbReference type="CDD" id="cd14659">
    <property type="entry name" value="Imelysin-like_IPPA"/>
    <property type="match status" value="1"/>
</dbReference>
<evidence type="ECO:0000313" key="6">
    <source>
        <dbReference type="Proteomes" id="UP000248330"/>
    </source>
</evidence>
<evidence type="ECO:0000259" key="4">
    <source>
        <dbReference type="Pfam" id="PF09375"/>
    </source>
</evidence>
<dbReference type="InterPro" id="IPR038352">
    <property type="entry name" value="Imelysin_sf"/>
</dbReference>
<evidence type="ECO:0000256" key="1">
    <source>
        <dbReference type="ARBA" id="ARBA00004196"/>
    </source>
</evidence>
<reference evidence="5 6" key="1">
    <citation type="submission" date="2018-04" db="EMBL/GenBank/DDBJ databases">
        <title>Genomic Encyclopedia of Type Strains, Phase IV (KMG-IV): sequencing the most valuable type-strain genomes for metagenomic binning, comparative biology and taxonomic classification.</title>
        <authorList>
            <person name="Goeker M."/>
        </authorList>
    </citation>
    <scope>NUCLEOTIDE SEQUENCE [LARGE SCALE GENOMIC DNA]</scope>
    <source>
        <strain evidence="5 6">DSM 104150</strain>
    </source>
</reference>
<dbReference type="InterPro" id="IPR018976">
    <property type="entry name" value="Imelysin-like"/>
</dbReference>
<name>A0A318EHU9_9GAMM</name>
<feature type="signal peptide" evidence="3">
    <location>
        <begin position="1"/>
        <end position="23"/>
    </location>
</feature>
<dbReference type="Gene3D" id="1.20.1420.20">
    <property type="entry name" value="M75 peptidase, HXXE motif"/>
    <property type="match status" value="1"/>
</dbReference>
<organism evidence="5 6">
    <name type="scientific">Sinimarinibacterium flocculans</name>
    <dbReference type="NCBI Taxonomy" id="985250"/>
    <lineage>
        <taxon>Bacteria</taxon>
        <taxon>Pseudomonadati</taxon>
        <taxon>Pseudomonadota</taxon>
        <taxon>Gammaproteobacteria</taxon>
        <taxon>Nevskiales</taxon>
        <taxon>Nevskiaceae</taxon>
        <taxon>Sinimarinibacterium</taxon>
    </lineage>
</organism>
<dbReference type="EMBL" id="QICN01000001">
    <property type="protein sequence ID" value="PXV71510.1"/>
    <property type="molecule type" value="Genomic_DNA"/>
</dbReference>
<evidence type="ECO:0000313" key="5">
    <source>
        <dbReference type="EMBL" id="PXV71510.1"/>
    </source>
</evidence>
<dbReference type="InterPro" id="IPR034984">
    <property type="entry name" value="Imelysin-like_IPPA"/>
</dbReference>
<protein>
    <recommendedName>
        <fullName evidence="4">Imelysin-like domain-containing protein</fullName>
    </recommendedName>
</protein>
<comment type="caution">
    <text evidence="5">The sequence shown here is derived from an EMBL/GenBank/DDBJ whole genome shotgun (WGS) entry which is preliminary data.</text>
</comment>
<feature type="domain" description="Imelysin-like" evidence="4">
    <location>
        <begin position="43"/>
        <end position="333"/>
    </location>
</feature>
<keyword evidence="6" id="KW-1185">Reference proteome</keyword>
<dbReference type="OrthoDB" id="5729110at2"/>
<keyword evidence="2 3" id="KW-0732">Signal</keyword>
<feature type="chain" id="PRO_5016292476" description="Imelysin-like domain-containing protein" evidence="3">
    <location>
        <begin position="24"/>
        <end position="362"/>
    </location>
</feature>
<sequence length="362" mass="38729">MRNAILPTWALLATMLAGSPVHAQLPTDLGRRLLTTHIRPATDTLVGAASDLAEVLPGYCGQPQAEGRREAVEHSFSALVVAWSQVEPMRFGPLVEDNRFERFFFFPDPRGVTLRQVQALLAAAEPQRLEPQTLRRDSVALQGIPALEYALYGGNAATQIETAADAGRYRCAYAVAIAGHLHVLAGELQAAWSADAPLAQELARPAARNPTYRSTQEVATEVLKALSAGLQYTRDSKLLVALGDSADGAKARRAPLWRSGLTTRAMAANLAGLLALYEASGLGVALGPDDRWIDDNVRAEALTAKADLDAVDLPFEQAVADPAARSRLEHAALVMKNLQSILVEYLAPALAVNLGFNALDGD</sequence>
<gene>
    <name evidence="5" type="ORF">C8D93_101561</name>
</gene>
<proteinExistence type="predicted"/>
<dbReference type="RefSeq" id="WP_110263621.1">
    <property type="nucleotide sequence ID" value="NZ_CAWNXA010000001.1"/>
</dbReference>
<comment type="subcellular location">
    <subcellularLocation>
        <location evidence="1">Cell envelope</location>
    </subcellularLocation>
</comment>
<evidence type="ECO:0000256" key="3">
    <source>
        <dbReference type="SAM" id="SignalP"/>
    </source>
</evidence>
<evidence type="ECO:0000256" key="2">
    <source>
        <dbReference type="ARBA" id="ARBA00022729"/>
    </source>
</evidence>
<dbReference type="Pfam" id="PF09375">
    <property type="entry name" value="Peptidase_M75"/>
    <property type="match status" value="1"/>
</dbReference>
<accession>A0A318EHU9</accession>